<dbReference type="RefSeq" id="WP_067055464.1">
    <property type="nucleotide sequence ID" value="NZ_CP171132.1"/>
</dbReference>
<dbReference type="PIRSF" id="PIRSF019169">
    <property type="entry name" value="PilM"/>
    <property type="match status" value="1"/>
</dbReference>
<evidence type="ECO:0000313" key="2">
    <source>
        <dbReference type="EMBL" id="OBX76341.1"/>
    </source>
</evidence>
<dbReference type="InterPro" id="IPR043129">
    <property type="entry name" value="ATPase_NBD"/>
</dbReference>
<dbReference type="EMBL" id="LZMZ01000031">
    <property type="protein sequence ID" value="OBX76341.1"/>
    <property type="molecule type" value="Genomic_DNA"/>
</dbReference>
<reference evidence="1 5" key="1">
    <citation type="submission" date="2016-06" db="EMBL/GenBank/DDBJ databases">
        <title>Draft genome of Moraxella atlantae CCUG 59586.</title>
        <authorList>
            <person name="Salva-Serra F."/>
            <person name="Engstrom-Jakobsson H."/>
            <person name="Thorell K."/>
            <person name="Gonzales-Siles L."/>
            <person name="Karlsson R."/>
            <person name="Boulund F."/>
            <person name="Engstrand L."/>
            <person name="Kristiansson E."/>
            <person name="Moore E."/>
        </authorList>
    </citation>
    <scope>NUCLEOTIDE SEQUENCE [LARGE SCALE GENOMIC DNA]</scope>
    <source>
        <strain evidence="1 5">CCUG 59586</strain>
    </source>
</reference>
<reference evidence="2 4" key="2">
    <citation type="submission" date="2016-06" db="EMBL/GenBank/DDBJ databases">
        <title>Draft genome of Moraxella atlantae CCUG 66109.</title>
        <authorList>
            <person name="Salva-Serra F."/>
            <person name="Engstrom-Jakobsson H."/>
            <person name="Thorell K."/>
            <person name="Gonzales-Siles L."/>
            <person name="Karlsson R."/>
            <person name="Boulund F."/>
            <person name="Engstrand L."/>
            <person name="Kristiansson E."/>
            <person name="Moore E."/>
        </authorList>
    </citation>
    <scope>NUCLEOTIDE SEQUENCE [LARGE SCALE GENOMIC DNA]</scope>
    <source>
        <strain evidence="2 4">CCUG 66109</strain>
    </source>
</reference>
<dbReference type="SUPFAM" id="SSF53067">
    <property type="entry name" value="Actin-like ATPase domain"/>
    <property type="match status" value="2"/>
</dbReference>
<accession>A0A1B8QAI7</accession>
<name>A0A1B8QAI7_9GAMM</name>
<keyword evidence="5" id="KW-1185">Reference proteome</keyword>
<evidence type="ECO:0000313" key="4">
    <source>
        <dbReference type="Proteomes" id="UP000092508"/>
    </source>
</evidence>
<evidence type="ECO:0000313" key="6">
    <source>
        <dbReference type="Proteomes" id="UP000255193"/>
    </source>
</evidence>
<dbReference type="PANTHER" id="PTHR32432:SF3">
    <property type="entry name" value="ETHANOLAMINE UTILIZATION PROTEIN EUTJ"/>
    <property type="match status" value="1"/>
</dbReference>
<proteinExistence type="predicted"/>
<dbReference type="CDD" id="cd24049">
    <property type="entry name" value="ASKHA_NBD_PilM"/>
    <property type="match status" value="1"/>
</dbReference>
<dbReference type="EMBL" id="LZNA01000069">
    <property type="protein sequence ID" value="OBX75797.1"/>
    <property type="molecule type" value="Genomic_DNA"/>
</dbReference>
<dbReference type="Proteomes" id="UP000092508">
    <property type="component" value="Unassembled WGS sequence"/>
</dbReference>
<dbReference type="Gene3D" id="3.30.1490.300">
    <property type="match status" value="1"/>
</dbReference>
<dbReference type="OrthoDB" id="9773403at2"/>
<dbReference type="Proteomes" id="UP000255193">
    <property type="component" value="Unassembled WGS sequence"/>
</dbReference>
<protein>
    <submittedName>
        <fullName evidence="3">Ethanolamine utilization protein EutJ</fullName>
    </submittedName>
    <submittedName>
        <fullName evidence="2">Pilus assembly protein PilM</fullName>
    </submittedName>
</protein>
<dbReference type="PANTHER" id="PTHR32432">
    <property type="entry name" value="CELL DIVISION PROTEIN FTSA-RELATED"/>
    <property type="match status" value="1"/>
</dbReference>
<dbReference type="Proteomes" id="UP000092616">
    <property type="component" value="Unassembled WGS sequence"/>
</dbReference>
<dbReference type="Pfam" id="PF11104">
    <property type="entry name" value="PilM_2"/>
    <property type="match status" value="1"/>
</dbReference>
<evidence type="ECO:0000313" key="1">
    <source>
        <dbReference type="EMBL" id="OBX75797.1"/>
    </source>
</evidence>
<evidence type="ECO:0000313" key="3">
    <source>
        <dbReference type="EMBL" id="STY95799.1"/>
    </source>
</evidence>
<dbReference type="EMBL" id="UGQA01000001">
    <property type="protein sequence ID" value="STY95799.1"/>
    <property type="molecule type" value="Genomic_DNA"/>
</dbReference>
<dbReference type="InterPro" id="IPR050696">
    <property type="entry name" value="FtsA/MreB"/>
</dbReference>
<reference evidence="3 6" key="3">
    <citation type="submission" date="2018-06" db="EMBL/GenBank/DDBJ databases">
        <authorList>
            <consortium name="Pathogen Informatics"/>
            <person name="Doyle S."/>
        </authorList>
    </citation>
    <scope>NUCLEOTIDE SEQUENCE [LARGE SCALE GENOMIC DNA]</scope>
    <source>
        <strain evidence="3 6">NCTC11091</strain>
    </source>
</reference>
<sequence>MRLFTKNNRQLVGVDITTTSVKIVEITRQQGLFHLKNYGIAPLPMGLVADKRIVDVEAVSDVLAGLARSLNLSTKNVATAVAGTSVISKVIEMDSDLNDIEREARIRLDAEQYIPYPLEEVNIDFEVLGPSPNSPELVEVLLVASRSENVDQCVEVMSLAGLTTKVVDVESFAIERALGLIVDGLPMAGEAQHVALIDIGHNQTTLYVARDGQFIYSREQLFGGAQLTESIQSRYGLTPEEALQSKRSMNLPADYQQEVLHPFMELVVQQITRALQFYFSTSQSHHIDHILLAGGTAGLSGLDRLVERKLGNPTSVANPFLNLTTAAHIDPTALTADAPSLLAACGLALRSFD</sequence>
<dbReference type="Gene3D" id="3.30.420.40">
    <property type="match status" value="2"/>
</dbReference>
<dbReference type="NCBIfam" id="TIGR01175">
    <property type="entry name" value="pilM"/>
    <property type="match status" value="1"/>
</dbReference>
<dbReference type="AlphaFoldDB" id="A0A1B8QAI7"/>
<dbReference type="InterPro" id="IPR005883">
    <property type="entry name" value="PilM"/>
</dbReference>
<dbReference type="STRING" id="34059.A9308_08530"/>
<evidence type="ECO:0000313" key="5">
    <source>
        <dbReference type="Proteomes" id="UP000092616"/>
    </source>
</evidence>
<organism evidence="2 4">
    <name type="scientific">Faucicola atlantae</name>
    <dbReference type="NCBI Taxonomy" id="34059"/>
    <lineage>
        <taxon>Bacteria</taxon>
        <taxon>Pseudomonadati</taxon>
        <taxon>Pseudomonadota</taxon>
        <taxon>Gammaproteobacteria</taxon>
        <taxon>Moraxellales</taxon>
        <taxon>Moraxellaceae</taxon>
        <taxon>Faucicola</taxon>
    </lineage>
</organism>
<gene>
    <name evidence="1" type="ORF">A9306_01840</name>
    <name evidence="2" type="ORF">A9308_08530</name>
    <name evidence="3" type="ORF">NCTC11091_01597</name>
</gene>